<keyword evidence="6 10" id="KW-0653">Protein transport</keyword>
<evidence type="ECO:0000256" key="3">
    <source>
        <dbReference type="ARBA" id="ARBA00022448"/>
    </source>
</evidence>
<feature type="transmembrane region" description="Helical" evidence="10">
    <location>
        <begin position="58"/>
        <end position="77"/>
    </location>
</feature>
<organism evidence="11 12">
    <name type="scientific">Thermovenabulum gondwanense</name>
    <dbReference type="NCBI Taxonomy" id="520767"/>
    <lineage>
        <taxon>Bacteria</taxon>
        <taxon>Bacillati</taxon>
        <taxon>Bacillota</taxon>
        <taxon>Clostridia</taxon>
        <taxon>Thermosediminibacterales</taxon>
        <taxon>Thermosediminibacteraceae</taxon>
        <taxon>Thermovenabulum</taxon>
    </lineage>
</organism>
<evidence type="ECO:0000256" key="10">
    <source>
        <dbReference type="RuleBase" id="RU365087"/>
    </source>
</evidence>
<dbReference type="PANTHER" id="PTHR34182:SF1">
    <property type="entry name" value="PROTEIN-EXPORT MEMBRANE PROTEIN SECG"/>
    <property type="match status" value="1"/>
</dbReference>
<comment type="subcellular location">
    <subcellularLocation>
        <location evidence="1 10">Cell membrane</location>
        <topology evidence="1 10">Multi-pass membrane protein</topology>
    </subcellularLocation>
</comment>
<evidence type="ECO:0000256" key="2">
    <source>
        <dbReference type="ARBA" id="ARBA00008445"/>
    </source>
</evidence>
<dbReference type="GO" id="GO:0015450">
    <property type="term" value="F:protein-transporting ATPase activity"/>
    <property type="evidence" value="ECO:0007669"/>
    <property type="project" value="UniProtKB-UniRule"/>
</dbReference>
<name>A0A162N171_9FIRM</name>
<evidence type="ECO:0000313" key="11">
    <source>
        <dbReference type="EMBL" id="KYO68661.1"/>
    </source>
</evidence>
<dbReference type="PANTHER" id="PTHR34182">
    <property type="entry name" value="PROTEIN-EXPORT MEMBRANE PROTEIN SECG"/>
    <property type="match status" value="1"/>
</dbReference>
<evidence type="ECO:0000256" key="7">
    <source>
        <dbReference type="ARBA" id="ARBA00022989"/>
    </source>
</evidence>
<dbReference type="STRING" id="520767.ATZ99_01700"/>
<evidence type="ECO:0000256" key="4">
    <source>
        <dbReference type="ARBA" id="ARBA00022475"/>
    </source>
</evidence>
<dbReference type="GO" id="GO:0005886">
    <property type="term" value="C:plasma membrane"/>
    <property type="evidence" value="ECO:0007669"/>
    <property type="project" value="UniProtKB-SubCell"/>
</dbReference>
<keyword evidence="12" id="KW-1185">Reference proteome</keyword>
<protein>
    <recommendedName>
        <fullName evidence="10">Protein-export membrane protein SecG</fullName>
    </recommendedName>
</protein>
<evidence type="ECO:0000313" key="12">
    <source>
        <dbReference type="Proteomes" id="UP000075737"/>
    </source>
</evidence>
<evidence type="ECO:0000256" key="5">
    <source>
        <dbReference type="ARBA" id="ARBA00022692"/>
    </source>
</evidence>
<gene>
    <name evidence="11" type="ORF">ATZ99_01700</name>
</gene>
<dbReference type="GO" id="GO:0065002">
    <property type="term" value="P:intracellular protein transmembrane transport"/>
    <property type="evidence" value="ECO:0007669"/>
    <property type="project" value="TreeGrafter"/>
</dbReference>
<dbReference type="PATRIC" id="fig|520767.4.peg.177"/>
<proteinExistence type="inferred from homology"/>
<keyword evidence="7 10" id="KW-1133">Transmembrane helix</keyword>
<keyword evidence="8 10" id="KW-0811">Translocation</keyword>
<dbReference type="EMBL" id="LOHZ01000015">
    <property type="protein sequence ID" value="KYO68661.1"/>
    <property type="molecule type" value="Genomic_DNA"/>
</dbReference>
<evidence type="ECO:0000256" key="9">
    <source>
        <dbReference type="ARBA" id="ARBA00023136"/>
    </source>
</evidence>
<evidence type="ECO:0000256" key="8">
    <source>
        <dbReference type="ARBA" id="ARBA00023010"/>
    </source>
</evidence>
<dbReference type="InterPro" id="IPR004692">
    <property type="entry name" value="SecG"/>
</dbReference>
<keyword evidence="4 10" id="KW-1003">Cell membrane</keyword>
<feature type="transmembrane region" description="Helical" evidence="10">
    <location>
        <begin position="6"/>
        <end position="25"/>
    </location>
</feature>
<dbReference type="Proteomes" id="UP000075737">
    <property type="component" value="Unassembled WGS sequence"/>
</dbReference>
<comment type="caution">
    <text evidence="11">The sequence shown here is derived from an EMBL/GenBank/DDBJ whole genome shotgun (WGS) entry which is preliminary data.</text>
</comment>
<dbReference type="NCBIfam" id="TIGR00810">
    <property type="entry name" value="secG"/>
    <property type="match status" value="1"/>
</dbReference>
<keyword evidence="5 10" id="KW-0812">Transmembrane</keyword>
<evidence type="ECO:0000256" key="6">
    <source>
        <dbReference type="ARBA" id="ARBA00022927"/>
    </source>
</evidence>
<sequence length="79" mass="8386">MSALKIAVSIIYMLICIGLIVTVLLQPGKSAGLSGVIGGGAELFFGKKKGIEEKLAKFTEILAALFLILSIVMMILFTK</sequence>
<dbReference type="AlphaFoldDB" id="A0A162N171"/>
<dbReference type="GO" id="GO:0043952">
    <property type="term" value="P:protein transport by the Sec complex"/>
    <property type="evidence" value="ECO:0007669"/>
    <property type="project" value="TreeGrafter"/>
</dbReference>
<dbReference type="PRINTS" id="PR01651">
    <property type="entry name" value="SECGEXPORT"/>
</dbReference>
<accession>A0A162N171</accession>
<comment type="function">
    <text evidence="10">Involved in protein export. Participates in an early event of protein translocation.</text>
</comment>
<reference evidence="11 12" key="1">
    <citation type="submission" date="2015-12" db="EMBL/GenBank/DDBJ databases">
        <title>Draft genome of Thermovenabulum gondwanense isolated from a red thermophilic microbial mat colonisisng an outflow channel of a bore well.</title>
        <authorList>
            <person name="Patel B.K."/>
        </authorList>
    </citation>
    <scope>NUCLEOTIDE SEQUENCE [LARGE SCALE GENOMIC DNA]</scope>
    <source>
        <strain evidence="11 12">R270</strain>
    </source>
</reference>
<dbReference type="RefSeq" id="WP_068747363.1">
    <property type="nucleotide sequence ID" value="NZ_LOHZ01000015.1"/>
</dbReference>
<keyword evidence="9 10" id="KW-0472">Membrane</keyword>
<keyword evidence="3 10" id="KW-0813">Transport</keyword>
<evidence type="ECO:0000256" key="1">
    <source>
        <dbReference type="ARBA" id="ARBA00004651"/>
    </source>
</evidence>
<comment type="similarity">
    <text evidence="2 10">Belongs to the SecG family.</text>
</comment>
<dbReference type="OrthoDB" id="1651166at2"/>
<dbReference type="Pfam" id="PF03840">
    <property type="entry name" value="SecG"/>
    <property type="match status" value="1"/>
</dbReference>
<dbReference type="GO" id="GO:0009306">
    <property type="term" value="P:protein secretion"/>
    <property type="evidence" value="ECO:0007669"/>
    <property type="project" value="UniProtKB-UniRule"/>
</dbReference>